<comment type="similarity">
    <text evidence="2 6">Belongs to the VPS35 family.</text>
</comment>
<dbReference type="SUPFAM" id="SSF48371">
    <property type="entry name" value="ARM repeat"/>
    <property type="match status" value="1"/>
</dbReference>
<evidence type="ECO:0000256" key="5">
    <source>
        <dbReference type="ARBA" id="ARBA00023136"/>
    </source>
</evidence>
<dbReference type="FunFam" id="1.25.40.660:FF:000002">
    <property type="entry name" value="Vacuolar protein sorting-associated protein 35"/>
    <property type="match status" value="1"/>
</dbReference>
<dbReference type="Gene3D" id="1.25.40.660">
    <property type="entry name" value="Vacuolar protein sorting-associated protein 35, helical subcomplex Vps35-C"/>
    <property type="match status" value="1"/>
</dbReference>
<comment type="function">
    <text evidence="6">Plays a role in vesicular protein sorting.</text>
</comment>
<dbReference type="InterPro" id="IPR016024">
    <property type="entry name" value="ARM-type_fold"/>
</dbReference>
<evidence type="ECO:0000256" key="1">
    <source>
        <dbReference type="ARBA" id="ARBA00004170"/>
    </source>
</evidence>
<evidence type="ECO:0000256" key="6">
    <source>
        <dbReference type="PIRNR" id="PIRNR009375"/>
    </source>
</evidence>
<evidence type="ECO:0000256" key="7">
    <source>
        <dbReference type="SAM" id="MobiDB-lite"/>
    </source>
</evidence>
<dbReference type="AlphaFoldDB" id="A0A317SMM0"/>
<organism evidence="8 9">
    <name type="scientific">Tuber magnatum</name>
    <name type="common">white Piedmont truffle</name>
    <dbReference type="NCBI Taxonomy" id="42249"/>
    <lineage>
        <taxon>Eukaryota</taxon>
        <taxon>Fungi</taxon>
        <taxon>Dikarya</taxon>
        <taxon>Ascomycota</taxon>
        <taxon>Pezizomycotina</taxon>
        <taxon>Pezizomycetes</taxon>
        <taxon>Pezizales</taxon>
        <taxon>Tuberaceae</taxon>
        <taxon>Tuber</taxon>
    </lineage>
</organism>
<feature type="compositionally biased region" description="Basic and acidic residues" evidence="7">
    <location>
        <begin position="357"/>
        <end position="370"/>
    </location>
</feature>
<dbReference type="GO" id="GO:0005770">
    <property type="term" value="C:late endosome"/>
    <property type="evidence" value="ECO:0007669"/>
    <property type="project" value="TreeGrafter"/>
</dbReference>
<dbReference type="InterPro" id="IPR005378">
    <property type="entry name" value="Vps35"/>
</dbReference>
<dbReference type="PANTHER" id="PTHR11099">
    <property type="entry name" value="VACUOLAR SORTING PROTEIN 35"/>
    <property type="match status" value="1"/>
</dbReference>
<accession>A0A317SMM0</accession>
<dbReference type="GO" id="GO:0042147">
    <property type="term" value="P:retrograde transport, endosome to Golgi"/>
    <property type="evidence" value="ECO:0007669"/>
    <property type="project" value="InterPro"/>
</dbReference>
<comment type="caution">
    <text evidence="8">The sequence shown here is derived from an EMBL/GenBank/DDBJ whole genome shotgun (WGS) entry which is preliminary data.</text>
</comment>
<feature type="region of interest" description="Disordered" evidence="7">
    <location>
        <begin position="328"/>
        <end position="409"/>
    </location>
</feature>
<dbReference type="PANTHER" id="PTHR11099:SF0">
    <property type="entry name" value="VACUOLAR PROTEIN SORTING-ASSOCIATED PROTEIN 35"/>
    <property type="match status" value="1"/>
</dbReference>
<dbReference type="InterPro" id="IPR042491">
    <property type="entry name" value="Vps35_C"/>
</dbReference>
<dbReference type="EMBL" id="PYWC01000058">
    <property type="protein sequence ID" value="PWW74686.1"/>
    <property type="molecule type" value="Genomic_DNA"/>
</dbReference>
<dbReference type="GO" id="GO:0006886">
    <property type="term" value="P:intracellular protein transport"/>
    <property type="evidence" value="ECO:0007669"/>
    <property type="project" value="TreeGrafter"/>
</dbReference>
<keyword evidence="3 6" id="KW-0813">Transport</keyword>
<comment type="subcellular location">
    <subcellularLocation>
        <location evidence="1">Membrane</location>
        <topology evidence="1">Peripheral membrane protein</topology>
    </subcellularLocation>
</comment>
<evidence type="ECO:0000256" key="3">
    <source>
        <dbReference type="ARBA" id="ARBA00022448"/>
    </source>
</evidence>
<dbReference type="STRING" id="42249.A0A317SMM0"/>
<proteinExistence type="inferred from homology"/>
<dbReference type="GO" id="GO:0005829">
    <property type="term" value="C:cytosol"/>
    <property type="evidence" value="ECO:0007669"/>
    <property type="project" value="GOC"/>
</dbReference>
<protein>
    <recommendedName>
        <fullName evidence="6">Vacuolar protein sorting-associated protein 35</fullName>
    </recommendedName>
</protein>
<sequence length="892" mass="101230">MEDQQILLQDALTIVRQQTALMRKCLETPGKLMDALKCSSTLVSELRTSSLGPKQYYELYMAVFDALRHLSLYLRESHPVNHLADLYELVQYAGNIVPRLYLMITVGTVYMSIEDAPVKEIMKDMMEMSRGVQHPIRGLFLRYYLSGQSRDYLPTGNGEGPEGNFQDSISFIITNFIEMNKLWVRLQHQGHSREREKRTQERKELQLLVGSNLVRLSQLVDLETYKNIILAPLLEQVVQCRDVLAQEYLLEVITQVFPDEFHLHTLDQFLSATARLNPNVNVKVIVIGIMDRLSAYAAREAESESPEEILRKEEEAVQGLLKKLRLQEASNAEEDKPADPTITDKKPPVMEANGNEGFKEVEDEGFKDGDDTINPPTDSTEPAQAPTEDTDSKTVDESSAESTGKPPRGIPEDVKLYEIFFKQVLNLVNAQNLPIQDIIALLVSLANLALNIYPDRLEYVDQILSYTHKKVSEMANSADLHSPQCQQHILNLMLAPVKSYASLFTVLALPSYLPLLHTQSYPTRRSVAGVVAQNILKNQTKISTPEHAEGVFKLLRVLIREGAQQQAGYPGAQAPRKGRDIETDETVEEQGRLARIVHLLCSDNNDTQFKLLQTARKAFSEGGDRIRYTTPALVTSGIKLARRYKLREHYDNEWQTMSTALYKFLHQTVTSIYARVGAPDLCLRLFLFCGQVSDQTEFEEVAYEFFAQAFTVYEETISDSRAQFQAVCVIANALHSTRNFSKENYDTLITKCAQYGSKLLKKPDQCRAVYLASHLWWAVEIPARSEDEKSPLYRDGKRVLECLQRALRVADACMDTAVSVELFVEILNRYVYYFDRQNEAVTVKYLNGLIELVQSNLSSNDSSTTETPRKHFERTLDYIASRDFAGVVLDPK</sequence>
<gene>
    <name evidence="8" type="ORF">C7212DRAFT_283010</name>
</gene>
<evidence type="ECO:0000256" key="4">
    <source>
        <dbReference type="ARBA" id="ARBA00022927"/>
    </source>
</evidence>
<keyword evidence="5" id="KW-0472">Membrane</keyword>
<evidence type="ECO:0000313" key="8">
    <source>
        <dbReference type="EMBL" id="PWW74686.1"/>
    </source>
</evidence>
<evidence type="ECO:0000256" key="2">
    <source>
        <dbReference type="ARBA" id="ARBA00006536"/>
    </source>
</evidence>
<dbReference type="GO" id="GO:0030906">
    <property type="term" value="C:retromer, cargo-selective complex"/>
    <property type="evidence" value="ECO:0007669"/>
    <property type="project" value="InterPro"/>
</dbReference>
<keyword evidence="9" id="KW-1185">Reference proteome</keyword>
<dbReference type="Pfam" id="PF03635">
    <property type="entry name" value="Vps35"/>
    <property type="match status" value="1"/>
</dbReference>
<feature type="compositionally biased region" description="Basic and acidic residues" evidence="7">
    <location>
        <begin position="333"/>
        <end position="348"/>
    </location>
</feature>
<dbReference type="PIRSF" id="PIRSF009375">
    <property type="entry name" value="Retromer_Vps35"/>
    <property type="match status" value="1"/>
</dbReference>
<dbReference type="OrthoDB" id="10258141at2759"/>
<name>A0A317SMM0_9PEZI</name>
<dbReference type="Proteomes" id="UP000246991">
    <property type="component" value="Unassembled WGS sequence"/>
</dbReference>
<evidence type="ECO:0000313" key="9">
    <source>
        <dbReference type="Proteomes" id="UP000246991"/>
    </source>
</evidence>
<keyword evidence="4 6" id="KW-0653">Protein transport</keyword>
<reference evidence="8 9" key="1">
    <citation type="submission" date="2018-03" db="EMBL/GenBank/DDBJ databases">
        <title>Genomes of Pezizomycetes fungi and the evolution of truffles.</title>
        <authorList>
            <person name="Murat C."/>
            <person name="Payen T."/>
            <person name="Noel B."/>
            <person name="Kuo A."/>
            <person name="Martin F.M."/>
        </authorList>
    </citation>
    <scope>NUCLEOTIDE SEQUENCE [LARGE SCALE GENOMIC DNA]</scope>
    <source>
        <strain evidence="8">091103-1</strain>
    </source>
</reference>